<sequence length="412" mass="45447">MIYDNWRQLLVAVAVLLISSRARGNPAATALSSSSERFGLRLASSLGLAQPHSNVAVSPLLLQAALTLLYAGITPDSAVAAQQLRVALELQQLGSAEQAQRQFEQLLGELKQQAAGGGCHLHLLSKFYTQQRYTFSFRDEFEARAAALGIDVQRLDFGNWASAAQEINYEFLRRSNYSVGELVSVGLLESSSGSDTPFLHVSALTLRAPWAQAFDPQQTQRINFFSSGQTPKLVDAMFLQHRFRYAEMPALDARVVELPFATAGLSLLIIYPNRFQGLATLESQLQRLDLQQLRRQLTERKLSLTLPKFSLLAHTELRSMLEQLGLAKLFTPEAQLHKVFSSLLSSSAPHLTAVPHTVLLELQEAGGEAEQTFVAAFTDLFRSTLSLVINHPFFYAIGNDKTLLLAGHVVDI</sequence>
<dbReference type="OrthoDB" id="671595at2759"/>
<evidence type="ECO:0000256" key="1">
    <source>
        <dbReference type="ARBA" id="ARBA00022690"/>
    </source>
</evidence>
<keyword evidence="2" id="KW-0722">Serine protease inhibitor</keyword>
<dbReference type="SMART" id="SM00093">
    <property type="entry name" value="SERPIN"/>
    <property type="match status" value="1"/>
</dbReference>
<dbReference type="SUPFAM" id="SSF56574">
    <property type="entry name" value="Serpins"/>
    <property type="match status" value="1"/>
</dbReference>
<dbReference type="EMBL" id="CH940667">
    <property type="protein sequence ID" value="EDW57324.1"/>
    <property type="molecule type" value="Genomic_DNA"/>
</dbReference>
<comment type="similarity">
    <text evidence="3">Belongs to the serpin family.</text>
</comment>
<dbReference type="InterPro" id="IPR000215">
    <property type="entry name" value="Serpin_fam"/>
</dbReference>
<accession>B4MFF5</accession>
<dbReference type="AlphaFoldDB" id="B4MFF5"/>
<reference evidence="6 7" key="1">
    <citation type="journal article" date="2007" name="Nature">
        <title>Evolution of genes and genomes on the Drosophila phylogeny.</title>
        <authorList>
            <consortium name="Drosophila 12 Genomes Consortium"/>
            <person name="Clark A.G."/>
            <person name="Eisen M.B."/>
            <person name="Smith D.R."/>
            <person name="Bergman C.M."/>
            <person name="Oliver B."/>
            <person name="Markow T.A."/>
            <person name="Kaufman T.C."/>
            <person name="Kellis M."/>
            <person name="Gelbart W."/>
            <person name="Iyer V.N."/>
            <person name="Pollard D.A."/>
            <person name="Sackton T.B."/>
            <person name="Larracuente A.M."/>
            <person name="Singh N.D."/>
            <person name="Abad J.P."/>
            <person name="Abt D.N."/>
            <person name="Adryan B."/>
            <person name="Aguade M."/>
            <person name="Akashi H."/>
            <person name="Anderson W.W."/>
            <person name="Aquadro C.F."/>
            <person name="Ardell D.H."/>
            <person name="Arguello R."/>
            <person name="Artieri C.G."/>
            <person name="Barbash D.A."/>
            <person name="Barker D."/>
            <person name="Barsanti P."/>
            <person name="Batterham P."/>
            <person name="Batzoglou S."/>
            <person name="Begun D."/>
            <person name="Bhutkar A."/>
            <person name="Blanco E."/>
            <person name="Bosak S.A."/>
            <person name="Bradley R.K."/>
            <person name="Brand A.D."/>
            <person name="Brent M.R."/>
            <person name="Brooks A.N."/>
            <person name="Brown R.H."/>
            <person name="Butlin R.K."/>
            <person name="Caggese C."/>
            <person name="Calvi B.R."/>
            <person name="Bernardo de Carvalho A."/>
            <person name="Caspi A."/>
            <person name="Castrezana S."/>
            <person name="Celniker S.E."/>
            <person name="Chang J.L."/>
            <person name="Chapple C."/>
            <person name="Chatterji S."/>
            <person name="Chinwalla A."/>
            <person name="Civetta A."/>
            <person name="Clifton S.W."/>
            <person name="Comeron J.M."/>
            <person name="Costello J.C."/>
            <person name="Coyne J.A."/>
            <person name="Daub J."/>
            <person name="David R.G."/>
            <person name="Delcher A.L."/>
            <person name="Delehaunty K."/>
            <person name="Do C.B."/>
            <person name="Ebling H."/>
            <person name="Edwards K."/>
            <person name="Eickbush T."/>
            <person name="Evans J.D."/>
            <person name="Filipski A."/>
            <person name="Findeiss S."/>
            <person name="Freyhult E."/>
            <person name="Fulton L."/>
            <person name="Fulton R."/>
            <person name="Garcia A.C."/>
            <person name="Gardiner A."/>
            <person name="Garfield D.A."/>
            <person name="Garvin B.E."/>
            <person name="Gibson G."/>
            <person name="Gilbert D."/>
            <person name="Gnerre S."/>
            <person name="Godfrey J."/>
            <person name="Good R."/>
            <person name="Gotea V."/>
            <person name="Gravely B."/>
            <person name="Greenberg A.J."/>
            <person name="Griffiths-Jones S."/>
            <person name="Gross S."/>
            <person name="Guigo R."/>
            <person name="Gustafson E.A."/>
            <person name="Haerty W."/>
            <person name="Hahn M.W."/>
            <person name="Halligan D.L."/>
            <person name="Halpern A.L."/>
            <person name="Halter G.M."/>
            <person name="Han M.V."/>
            <person name="Heger A."/>
            <person name="Hillier L."/>
            <person name="Hinrichs A.S."/>
            <person name="Holmes I."/>
            <person name="Hoskins R.A."/>
            <person name="Hubisz M.J."/>
            <person name="Hultmark D."/>
            <person name="Huntley M.A."/>
            <person name="Jaffe D.B."/>
            <person name="Jagadeeshan S."/>
            <person name="Jeck W.R."/>
            <person name="Johnson J."/>
            <person name="Jones C.D."/>
            <person name="Jordan W.C."/>
            <person name="Karpen G.H."/>
            <person name="Kataoka E."/>
            <person name="Keightley P.D."/>
            <person name="Kheradpour P."/>
            <person name="Kirkness E.F."/>
            <person name="Koerich L.B."/>
            <person name="Kristiansen K."/>
            <person name="Kudrna D."/>
            <person name="Kulathinal R.J."/>
            <person name="Kumar S."/>
            <person name="Kwok R."/>
            <person name="Lander E."/>
            <person name="Langley C.H."/>
            <person name="Lapoint R."/>
            <person name="Lazzaro B.P."/>
            <person name="Lee S.J."/>
            <person name="Levesque L."/>
            <person name="Li R."/>
            <person name="Lin C.F."/>
            <person name="Lin M.F."/>
            <person name="Lindblad-Toh K."/>
            <person name="Llopart A."/>
            <person name="Long M."/>
            <person name="Low L."/>
            <person name="Lozovsky E."/>
            <person name="Lu J."/>
            <person name="Luo M."/>
            <person name="Machado C.A."/>
            <person name="Makalowski W."/>
            <person name="Marzo M."/>
            <person name="Matsuda M."/>
            <person name="Matzkin L."/>
            <person name="McAllister B."/>
            <person name="McBride C.S."/>
            <person name="McKernan B."/>
            <person name="McKernan K."/>
            <person name="Mendez-Lago M."/>
            <person name="Minx P."/>
            <person name="Mollenhauer M.U."/>
            <person name="Montooth K."/>
            <person name="Mount S.M."/>
            <person name="Mu X."/>
            <person name="Myers E."/>
            <person name="Negre B."/>
            <person name="Newfeld S."/>
            <person name="Nielsen R."/>
            <person name="Noor M.A."/>
            <person name="O'Grady P."/>
            <person name="Pachter L."/>
            <person name="Papaceit M."/>
            <person name="Parisi M.J."/>
            <person name="Parisi M."/>
            <person name="Parts L."/>
            <person name="Pedersen J.S."/>
            <person name="Pesole G."/>
            <person name="Phillippy A.M."/>
            <person name="Ponting C.P."/>
            <person name="Pop M."/>
            <person name="Porcelli D."/>
            <person name="Powell J.R."/>
            <person name="Prohaska S."/>
            <person name="Pruitt K."/>
            <person name="Puig M."/>
            <person name="Quesneville H."/>
            <person name="Ram K.R."/>
            <person name="Rand D."/>
            <person name="Rasmussen M.D."/>
            <person name="Reed L.K."/>
            <person name="Reenan R."/>
            <person name="Reily A."/>
            <person name="Remington K.A."/>
            <person name="Rieger T.T."/>
            <person name="Ritchie M.G."/>
            <person name="Robin C."/>
            <person name="Rogers Y.H."/>
            <person name="Rohde C."/>
            <person name="Rozas J."/>
            <person name="Rubenfield M.J."/>
            <person name="Ruiz A."/>
            <person name="Russo S."/>
            <person name="Salzberg S.L."/>
            <person name="Sanchez-Gracia A."/>
            <person name="Saranga D.J."/>
            <person name="Sato H."/>
            <person name="Schaeffer S.W."/>
            <person name="Schatz M.C."/>
            <person name="Schlenke T."/>
            <person name="Schwartz R."/>
            <person name="Segarra C."/>
            <person name="Singh R.S."/>
            <person name="Sirot L."/>
            <person name="Sirota M."/>
            <person name="Sisneros N.B."/>
            <person name="Smith C.D."/>
            <person name="Smith T.F."/>
            <person name="Spieth J."/>
            <person name="Stage D.E."/>
            <person name="Stark A."/>
            <person name="Stephan W."/>
            <person name="Strausberg R.L."/>
            <person name="Strempel S."/>
            <person name="Sturgill D."/>
            <person name="Sutton G."/>
            <person name="Sutton G.G."/>
            <person name="Tao W."/>
            <person name="Teichmann S."/>
            <person name="Tobari Y.N."/>
            <person name="Tomimura Y."/>
            <person name="Tsolas J.M."/>
            <person name="Valente V.L."/>
            <person name="Venter E."/>
            <person name="Venter J.C."/>
            <person name="Vicario S."/>
            <person name="Vieira F.G."/>
            <person name="Vilella A.J."/>
            <person name="Villasante A."/>
            <person name="Walenz B."/>
            <person name="Wang J."/>
            <person name="Wasserman M."/>
            <person name="Watts T."/>
            <person name="Wilson D."/>
            <person name="Wilson R.K."/>
            <person name="Wing R.A."/>
            <person name="Wolfner M.F."/>
            <person name="Wong A."/>
            <person name="Wong G.K."/>
            <person name="Wu C.I."/>
            <person name="Wu G."/>
            <person name="Yamamoto D."/>
            <person name="Yang H.P."/>
            <person name="Yang S.P."/>
            <person name="Yorke J.A."/>
            <person name="Yoshida K."/>
            <person name="Zdobnov E."/>
            <person name="Zhang P."/>
            <person name="Zhang Y."/>
            <person name="Zimin A.V."/>
            <person name="Baldwin J."/>
            <person name="Abdouelleil A."/>
            <person name="Abdulkadir J."/>
            <person name="Abebe A."/>
            <person name="Abera B."/>
            <person name="Abreu J."/>
            <person name="Acer S.C."/>
            <person name="Aftuck L."/>
            <person name="Alexander A."/>
            <person name="An P."/>
            <person name="Anderson E."/>
            <person name="Anderson S."/>
            <person name="Arachi H."/>
            <person name="Azer M."/>
            <person name="Bachantsang P."/>
            <person name="Barry A."/>
            <person name="Bayul T."/>
            <person name="Berlin A."/>
            <person name="Bessette D."/>
            <person name="Bloom T."/>
            <person name="Blye J."/>
            <person name="Boguslavskiy L."/>
            <person name="Bonnet C."/>
            <person name="Boukhgalter B."/>
            <person name="Bourzgui I."/>
            <person name="Brown A."/>
            <person name="Cahill P."/>
            <person name="Channer S."/>
            <person name="Cheshatsang Y."/>
            <person name="Chuda L."/>
            <person name="Citroen M."/>
            <person name="Collymore A."/>
            <person name="Cooke P."/>
            <person name="Costello M."/>
            <person name="D'Aco K."/>
            <person name="Daza R."/>
            <person name="De Haan G."/>
            <person name="DeGray S."/>
            <person name="DeMaso C."/>
            <person name="Dhargay N."/>
            <person name="Dooley K."/>
            <person name="Dooley E."/>
            <person name="Doricent M."/>
            <person name="Dorje P."/>
            <person name="Dorjee K."/>
            <person name="Dupes A."/>
            <person name="Elong R."/>
            <person name="Falk J."/>
            <person name="Farina A."/>
            <person name="Faro S."/>
            <person name="Ferguson D."/>
            <person name="Fisher S."/>
            <person name="Foley C.D."/>
            <person name="Franke A."/>
            <person name="Friedrich D."/>
            <person name="Gadbois L."/>
            <person name="Gearin G."/>
            <person name="Gearin C.R."/>
            <person name="Giannoukos G."/>
            <person name="Goode T."/>
            <person name="Graham J."/>
            <person name="Grandbois E."/>
            <person name="Grewal S."/>
            <person name="Gyaltsen K."/>
            <person name="Hafez N."/>
            <person name="Hagos B."/>
            <person name="Hall J."/>
            <person name="Henson C."/>
            <person name="Hollinger A."/>
            <person name="Honan T."/>
            <person name="Huard M.D."/>
            <person name="Hughes L."/>
            <person name="Hurhula B."/>
            <person name="Husby M.E."/>
            <person name="Kamat A."/>
            <person name="Kanga B."/>
            <person name="Kashin S."/>
            <person name="Khazanovich D."/>
            <person name="Kisner P."/>
            <person name="Lance K."/>
            <person name="Lara M."/>
            <person name="Lee W."/>
            <person name="Lennon N."/>
            <person name="Letendre F."/>
            <person name="LeVine R."/>
            <person name="Lipovsky A."/>
            <person name="Liu X."/>
            <person name="Liu J."/>
            <person name="Liu S."/>
            <person name="Lokyitsang T."/>
            <person name="Lokyitsang Y."/>
            <person name="Lubonja R."/>
            <person name="Lui A."/>
            <person name="MacDonald P."/>
            <person name="Magnisalis V."/>
            <person name="Maru K."/>
            <person name="Matthews C."/>
            <person name="McCusker W."/>
            <person name="McDonough S."/>
            <person name="Mehta T."/>
            <person name="Meldrim J."/>
            <person name="Meneus L."/>
            <person name="Mihai O."/>
            <person name="Mihalev A."/>
            <person name="Mihova T."/>
            <person name="Mittelman R."/>
            <person name="Mlenga V."/>
            <person name="Montmayeur A."/>
            <person name="Mulrain L."/>
            <person name="Navidi A."/>
            <person name="Naylor J."/>
            <person name="Negash T."/>
            <person name="Nguyen T."/>
            <person name="Nguyen N."/>
            <person name="Nicol R."/>
            <person name="Norbu C."/>
            <person name="Norbu N."/>
            <person name="Novod N."/>
            <person name="O'Neill B."/>
            <person name="Osman S."/>
            <person name="Markiewicz E."/>
            <person name="Oyono O.L."/>
            <person name="Patti C."/>
            <person name="Phunkhang P."/>
            <person name="Pierre F."/>
            <person name="Priest M."/>
            <person name="Raghuraman S."/>
            <person name="Rege F."/>
            <person name="Reyes R."/>
            <person name="Rise C."/>
            <person name="Rogov P."/>
            <person name="Ross K."/>
            <person name="Ryan E."/>
            <person name="Settipalli S."/>
            <person name="Shea T."/>
            <person name="Sherpa N."/>
            <person name="Shi L."/>
            <person name="Shih D."/>
            <person name="Sparrow T."/>
            <person name="Spaulding J."/>
            <person name="Stalker J."/>
            <person name="Stange-Thomann N."/>
            <person name="Stavropoulos S."/>
            <person name="Stone C."/>
            <person name="Strader C."/>
            <person name="Tesfaye S."/>
            <person name="Thomson T."/>
            <person name="Thoulutsang Y."/>
            <person name="Thoulutsang D."/>
            <person name="Topham K."/>
            <person name="Topping I."/>
            <person name="Tsamla T."/>
            <person name="Vassiliev H."/>
            <person name="Vo A."/>
            <person name="Wangchuk T."/>
            <person name="Wangdi T."/>
            <person name="Weiand M."/>
            <person name="Wilkinson J."/>
            <person name="Wilson A."/>
            <person name="Yadav S."/>
            <person name="Young G."/>
            <person name="Yu Q."/>
            <person name="Zembek L."/>
            <person name="Zhong D."/>
            <person name="Zimmer A."/>
            <person name="Zwirko Z."/>
            <person name="Jaffe D.B."/>
            <person name="Alvarez P."/>
            <person name="Brockman W."/>
            <person name="Butler J."/>
            <person name="Chin C."/>
            <person name="Gnerre S."/>
            <person name="Grabherr M."/>
            <person name="Kleber M."/>
            <person name="Mauceli E."/>
            <person name="MacCallum I."/>
        </authorList>
    </citation>
    <scope>NUCLEOTIDE SEQUENCE [LARGE SCALE GENOMIC DNA]</scope>
    <source>
        <strain evidence="7">Tucson 15010-1051.87</strain>
    </source>
</reference>
<dbReference type="PhylomeDB" id="B4MFF5"/>
<dbReference type="InterPro" id="IPR042178">
    <property type="entry name" value="Serpin_sf_1"/>
</dbReference>
<evidence type="ECO:0000256" key="2">
    <source>
        <dbReference type="ARBA" id="ARBA00022900"/>
    </source>
</evidence>
<evidence type="ECO:0000256" key="3">
    <source>
        <dbReference type="RuleBase" id="RU000411"/>
    </source>
</evidence>
<dbReference type="GO" id="GO:0005615">
    <property type="term" value="C:extracellular space"/>
    <property type="evidence" value="ECO:0007669"/>
    <property type="project" value="InterPro"/>
</dbReference>
<dbReference type="PANTHER" id="PTHR11461">
    <property type="entry name" value="SERINE PROTEASE INHIBITOR, SERPIN"/>
    <property type="match status" value="1"/>
</dbReference>
<keyword evidence="7" id="KW-1185">Reference proteome</keyword>
<dbReference type="InterPro" id="IPR042185">
    <property type="entry name" value="Serpin_sf_2"/>
</dbReference>
<dbReference type="Pfam" id="PF00079">
    <property type="entry name" value="Serpin"/>
    <property type="match status" value="1"/>
</dbReference>
<evidence type="ECO:0000313" key="6">
    <source>
        <dbReference type="EMBL" id="EDW57324.1"/>
    </source>
</evidence>
<dbReference type="eggNOG" id="KOG2392">
    <property type="taxonomic scope" value="Eukaryota"/>
</dbReference>
<dbReference type="InterPro" id="IPR023795">
    <property type="entry name" value="Serpin_CS"/>
</dbReference>
<dbReference type="PANTHER" id="PTHR11461:SF372">
    <property type="entry name" value="ACCESSORY GLAND PROTEIN ACP76A-RELATED"/>
    <property type="match status" value="1"/>
</dbReference>
<keyword evidence="1" id="KW-0646">Protease inhibitor</keyword>
<dbReference type="InParanoid" id="B4MFF5"/>
<proteinExistence type="inferred from homology"/>
<evidence type="ECO:0000313" key="7">
    <source>
        <dbReference type="Proteomes" id="UP000008792"/>
    </source>
</evidence>
<name>B4MFF5_DROVI</name>
<evidence type="ECO:0000259" key="5">
    <source>
        <dbReference type="SMART" id="SM00093"/>
    </source>
</evidence>
<dbReference type="FunCoup" id="B4MFF5">
    <property type="interactions" value="10"/>
</dbReference>
<evidence type="ECO:0000256" key="4">
    <source>
        <dbReference type="SAM" id="SignalP"/>
    </source>
</evidence>
<feature type="domain" description="Serpin" evidence="5">
    <location>
        <begin position="40"/>
        <end position="412"/>
    </location>
</feature>
<dbReference type="InterPro" id="IPR036186">
    <property type="entry name" value="Serpin_sf"/>
</dbReference>
<dbReference type="KEGG" id="dvi:6636507"/>
<dbReference type="Gene3D" id="3.30.497.10">
    <property type="entry name" value="Antithrombin, subunit I, domain 2"/>
    <property type="match status" value="1"/>
</dbReference>
<feature type="signal peptide" evidence="4">
    <location>
        <begin position="1"/>
        <end position="24"/>
    </location>
</feature>
<dbReference type="GO" id="GO:0004867">
    <property type="term" value="F:serine-type endopeptidase inhibitor activity"/>
    <property type="evidence" value="ECO:0007669"/>
    <property type="project" value="UniProtKB-KW"/>
</dbReference>
<organism evidence="6 7">
    <name type="scientific">Drosophila virilis</name>
    <name type="common">Fruit fly</name>
    <dbReference type="NCBI Taxonomy" id="7244"/>
    <lineage>
        <taxon>Eukaryota</taxon>
        <taxon>Metazoa</taxon>
        <taxon>Ecdysozoa</taxon>
        <taxon>Arthropoda</taxon>
        <taxon>Hexapoda</taxon>
        <taxon>Insecta</taxon>
        <taxon>Pterygota</taxon>
        <taxon>Neoptera</taxon>
        <taxon>Endopterygota</taxon>
        <taxon>Diptera</taxon>
        <taxon>Brachycera</taxon>
        <taxon>Muscomorpha</taxon>
        <taxon>Ephydroidea</taxon>
        <taxon>Drosophilidae</taxon>
        <taxon>Drosophila</taxon>
    </lineage>
</organism>
<dbReference type="HOGENOM" id="CLU_023330_0_1_1"/>
<dbReference type="PROSITE" id="PS00284">
    <property type="entry name" value="SERPIN"/>
    <property type="match status" value="1"/>
</dbReference>
<feature type="chain" id="PRO_5002817837" description="Serpin domain-containing protein" evidence="4">
    <location>
        <begin position="25"/>
        <end position="412"/>
    </location>
</feature>
<protein>
    <recommendedName>
        <fullName evidence="5">Serpin domain-containing protein</fullName>
    </recommendedName>
</protein>
<dbReference type="Proteomes" id="UP000008792">
    <property type="component" value="Unassembled WGS sequence"/>
</dbReference>
<dbReference type="SMR" id="B4MFF5"/>
<gene>
    <name evidence="6" type="primary">Dvir\GJ14939</name>
    <name evidence="6" type="ORF">Dvir_GJ14939</name>
</gene>
<dbReference type="InterPro" id="IPR023796">
    <property type="entry name" value="Serpin_dom"/>
</dbReference>
<dbReference type="Gene3D" id="2.30.39.10">
    <property type="entry name" value="Alpha-1-antitrypsin, domain 1"/>
    <property type="match status" value="1"/>
</dbReference>
<keyword evidence="4" id="KW-0732">Signal</keyword>
<dbReference type="OMA" id="DAMFMQH"/>